<dbReference type="GO" id="GO:0005525">
    <property type="term" value="F:GTP binding"/>
    <property type="evidence" value="ECO:0007669"/>
    <property type="project" value="UniProtKB-KW"/>
</dbReference>
<evidence type="ECO:0000256" key="4">
    <source>
        <dbReference type="ARBA" id="ARBA00023251"/>
    </source>
</evidence>
<accession>A0A5N8WVJ0</accession>
<dbReference type="CDD" id="cd03711">
    <property type="entry name" value="Tet_C"/>
    <property type="match status" value="1"/>
</dbReference>
<dbReference type="InterPro" id="IPR005517">
    <property type="entry name" value="Transl_elong_EFG/EF2_IV"/>
</dbReference>
<dbReference type="Gene3D" id="3.30.230.10">
    <property type="match status" value="1"/>
</dbReference>
<dbReference type="GO" id="GO:0006412">
    <property type="term" value="P:translation"/>
    <property type="evidence" value="ECO:0007669"/>
    <property type="project" value="UniProtKB-KW"/>
</dbReference>
<dbReference type="InterPro" id="IPR020568">
    <property type="entry name" value="Ribosomal_Su5_D2-typ_SF"/>
</dbReference>
<dbReference type="Pfam" id="PF00009">
    <property type="entry name" value="GTP_EFTU"/>
    <property type="match status" value="1"/>
</dbReference>
<dbReference type="SUPFAM" id="SSF52540">
    <property type="entry name" value="P-loop containing nucleoside triphosphate hydrolases"/>
    <property type="match status" value="1"/>
</dbReference>
<dbReference type="FunFam" id="3.40.50.300:FF:002549">
    <property type="entry name" value="Tetracycline resistance protein, GTP-binding elongation family"/>
    <property type="match status" value="1"/>
</dbReference>
<dbReference type="InterPro" id="IPR027417">
    <property type="entry name" value="P-loop_NTPase"/>
</dbReference>
<evidence type="ECO:0000256" key="2">
    <source>
        <dbReference type="ARBA" id="ARBA00022917"/>
    </source>
</evidence>
<dbReference type="Proteomes" id="UP000373149">
    <property type="component" value="Unassembled WGS sequence"/>
</dbReference>
<dbReference type="CDD" id="cd04168">
    <property type="entry name" value="TetM_like"/>
    <property type="match status" value="1"/>
</dbReference>
<comment type="caution">
    <text evidence="6">The sequence shown here is derived from an EMBL/GenBank/DDBJ whole genome shotgun (WGS) entry which is preliminary data.</text>
</comment>
<dbReference type="Pfam" id="PF14492">
    <property type="entry name" value="EFG_III"/>
    <property type="match status" value="1"/>
</dbReference>
<protein>
    <submittedName>
        <fullName evidence="6">TetM/TetW/TetO/TetS family tetracycline resistance ribosomal protection protein</fullName>
    </submittedName>
</protein>
<feature type="domain" description="Tr-type G" evidence="5">
    <location>
        <begin position="1"/>
        <end position="252"/>
    </location>
</feature>
<dbReference type="InterPro" id="IPR009000">
    <property type="entry name" value="Transl_B-barrel_sf"/>
</dbReference>
<proteinExistence type="predicted"/>
<keyword evidence="1" id="KW-0547">Nucleotide-binding</keyword>
<dbReference type="Gene3D" id="3.30.70.870">
    <property type="entry name" value="Elongation Factor G (Translational Gtpase), domain 3"/>
    <property type="match status" value="1"/>
</dbReference>
<dbReference type="SMART" id="SM00889">
    <property type="entry name" value="EFG_IV"/>
    <property type="match status" value="1"/>
</dbReference>
<dbReference type="GO" id="GO:0046677">
    <property type="term" value="P:response to antibiotic"/>
    <property type="evidence" value="ECO:0007669"/>
    <property type="project" value="UniProtKB-KW"/>
</dbReference>
<dbReference type="PROSITE" id="PS51722">
    <property type="entry name" value="G_TR_2"/>
    <property type="match status" value="1"/>
</dbReference>
<dbReference type="InterPro" id="IPR005225">
    <property type="entry name" value="Small_GTP-bd"/>
</dbReference>
<dbReference type="NCBIfam" id="TIGR00231">
    <property type="entry name" value="small_GTP"/>
    <property type="match status" value="1"/>
</dbReference>
<dbReference type="PANTHER" id="PTHR43261:SF1">
    <property type="entry name" value="RIBOSOME-RELEASING FACTOR 2, MITOCHONDRIAL"/>
    <property type="match status" value="1"/>
</dbReference>
<dbReference type="SUPFAM" id="SSF54211">
    <property type="entry name" value="Ribosomal protein S5 domain 2-like"/>
    <property type="match status" value="1"/>
</dbReference>
<dbReference type="GO" id="GO:0003924">
    <property type="term" value="F:GTPase activity"/>
    <property type="evidence" value="ECO:0007669"/>
    <property type="project" value="InterPro"/>
</dbReference>
<dbReference type="Gene3D" id="2.40.30.10">
    <property type="entry name" value="Translation factors"/>
    <property type="match status" value="1"/>
</dbReference>
<dbReference type="InterPro" id="IPR000795">
    <property type="entry name" value="T_Tr_GTP-bd_dom"/>
</dbReference>
<evidence type="ECO:0000313" key="7">
    <source>
        <dbReference type="Proteomes" id="UP000373149"/>
    </source>
</evidence>
<keyword evidence="4" id="KW-0046">Antibiotic resistance</keyword>
<dbReference type="PANTHER" id="PTHR43261">
    <property type="entry name" value="TRANSLATION ELONGATION FACTOR G-RELATED"/>
    <property type="match status" value="1"/>
</dbReference>
<reference evidence="6 7" key="1">
    <citation type="submission" date="2019-09" db="EMBL/GenBank/DDBJ databases">
        <authorList>
            <person name="Duangmal K."/>
            <person name="Teo W.F.A."/>
            <person name="Lipun K."/>
        </authorList>
    </citation>
    <scope>NUCLEOTIDE SEQUENCE [LARGE SCALE GENOMIC DNA]</scope>
    <source>
        <strain evidence="6 7">K1PN6</strain>
    </source>
</reference>
<dbReference type="RefSeq" id="WP_152865750.1">
    <property type="nucleotide sequence ID" value="NZ_VMNX01000095.1"/>
</dbReference>
<dbReference type="Pfam" id="PF03764">
    <property type="entry name" value="EFG_IV"/>
    <property type="match status" value="1"/>
</dbReference>
<dbReference type="PRINTS" id="PR00315">
    <property type="entry name" value="ELONGATNFCT"/>
</dbReference>
<name>A0A5N8WVJ0_9ACTN</name>
<dbReference type="PRINTS" id="PR01037">
    <property type="entry name" value="TCRTETOQM"/>
</dbReference>
<dbReference type="AlphaFoldDB" id="A0A5N8WVJ0"/>
<evidence type="ECO:0000256" key="3">
    <source>
        <dbReference type="ARBA" id="ARBA00023134"/>
    </source>
</evidence>
<dbReference type="GO" id="GO:0032790">
    <property type="term" value="P:ribosome disassembly"/>
    <property type="evidence" value="ECO:0007669"/>
    <property type="project" value="TreeGrafter"/>
</dbReference>
<evidence type="ECO:0000259" key="5">
    <source>
        <dbReference type="PROSITE" id="PS51722"/>
    </source>
</evidence>
<dbReference type="Gene3D" id="3.40.50.300">
    <property type="entry name" value="P-loop containing nucleotide triphosphate hydrolases"/>
    <property type="match status" value="1"/>
</dbReference>
<gene>
    <name evidence="6" type="ORF">FPZ41_23755</name>
</gene>
<evidence type="ECO:0000313" key="6">
    <source>
        <dbReference type="EMBL" id="MPY51410.1"/>
    </source>
</evidence>
<dbReference type="InterPro" id="IPR041095">
    <property type="entry name" value="EFG_II"/>
</dbReference>
<dbReference type="InterPro" id="IPR000640">
    <property type="entry name" value="EFG_V-like"/>
</dbReference>
<dbReference type="InterPro" id="IPR014721">
    <property type="entry name" value="Ribsml_uS5_D2-typ_fold_subgr"/>
</dbReference>
<dbReference type="SMART" id="SM00838">
    <property type="entry name" value="EFG_C"/>
    <property type="match status" value="1"/>
</dbReference>
<sequence>MLNLGILAHIDAGKTSLTERLLHAVGVIDEIGSVDDGSTQTDSLALEQQRGITIKSAVVSFEIDDVTVNLIDTPGHPDFIAEVERVLGVLDGAVLVVSAVEGVQAQTRVLMRTLQRLRIPTLIFVNKIDRRGARPEEVLRNISARLTPAIVPMGEADEAGSRVARFTPYDGHPPRLLERLAEHDDGLLAAYVDDEATVPYDRLRTELAAQTGRALVHPVFFGSAVTGAGIGELIAGVRQLLPCAEGDADGPLSGTVFKVERGAAGEKIAYVRMFSGALRTRDRLTFRDGEPESKVTAIDVFERGSAVRAAAVAAGRIARLRGLADVRIGDAVGVPRKGADEHHFAPPTLETVVVPVRSRDKGALHTALTQLAEQDPLINLRHDGIRQEISVSLYGEVQKEVIQATLADAFGLDVTFRETTPLCVERLTGSGAGVEFNKKDGNPFLATVGLRVDPAPVGSGVEFRLEVELGSMPYAFFKAVEDTVRETLTQGIHGWQIPDCTVTMTHSGYSPRQSHAHQRFDKSMSSTGADFRGVTPLVLTAALLRAGTRVYEPLHRFRLDVPADTLGAILPVLAKLRAVPRSTNTRGPVTVLEGWVPAAQVHRLEQRLPGLTRGEGELESVFDHYAPVAPGVVPERPRTDHNPLDRREYLLNLSRRVVT</sequence>
<dbReference type="EMBL" id="VMNX01000095">
    <property type="protein sequence ID" value="MPY51410.1"/>
    <property type="molecule type" value="Genomic_DNA"/>
</dbReference>
<keyword evidence="3" id="KW-0342">GTP-binding</keyword>
<keyword evidence="7" id="KW-1185">Reference proteome</keyword>
<dbReference type="PROSITE" id="PS00301">
    <property type="entry name" value="G_TR_1"/>
    <property type="match status" value="1"/>
</dbReference>
<organism evidence="6 7">
    <name type="scientific">Streptomyces acidicola</name>
    <dbReference type="NCBI Taxonomy" id="2596892"/>
    <lineage>
        <taxon>Bacteria</taxon>
        <taxon>Bacillati</taxon>
        <taxon>Actinomycetota</taxon>
        <taxon>Actinomycetes</taxon>
        <taxon>Kitasatosporales</taxon>
        <taxon>Streptomycetaceae</taxon>
        <taxon>Streptomyces</taxon>
    </lineage>
</organism>
<dbReference type="SUPFAM" id="SSF54980">
    <property type="entry name" value="EF-G C-terminal domain-like"/>
    <property type="match status" value="2"/>
</dbReference>
<dbReference type="InterPro" id="IPR035647">
    <property type="entry name" value="EFG_III/V"/>
</dbReference>
<dbReference type="InterPro" id="IPR035650">
    <property type="entry name" value="Tet_C"/>
</dbReference>
<dbReference type="InterPro" id="IPR031157">
    <property type="entry name" value="G_TR_CS"/>
</dbReference>
<dbReference type="SUPFAM" id="SSF50447">
    <property type="entry name" value="Translation proteins"/>
    <property type="match status" value="1"/>
</dbReference>
<keyword evidence="2" id="KW-0648">Protein biosynthesis</keyword>
<dbReference type="Pfam" id="PF00679">
    <property type="entry name" value="EFG_C"/>
    <property type="match status" value="1"/>
</dbReference>
<evidence type="ECO:0000256" key="1">
    <source>
        <dbReference type="ARBA" id="ARBA00022741"/>
    </source>
</evidence>